<dbReference type="PANTHER" id="PTHR33069:SF3">
    <property type="entry name" value="DYNEIN HEAVY CHAIN TAIL DOMAIN-CONTAINING PROTEIN"/>
    <property type="match status" value="1"/>
</dbReference>
<dbReference type="AlphaFoldDB" id="A0A180H2M8"/>
<dbReference type="VEuPathDB" id="FungiDB:PTTG_25438"/>
<dbReference type="PANTHER" id="PTHR33069">
    <property type="entry name" value="CHROMOSOME 7, WHOLE GENOME SHOTGUN SEQUENCE-RELATED"/>
    <property type="match status" value="1"/>
</dbReference>
<sequence>MACSKRRPRREITSQSSSSLVTLDKHIEHPTDQWRLCLTGLDAIEALEFLMETLQDALDQKSGQSKTNLTLDDLGPKIEYWDGMTTSILPRIKEQTNSLSLSLDLHDSTRHPNPNFESTIDLLFNLNITLDAAIAVIGYIALQSPLPAETHDHNLGPCKQFRCSYLLQRIKALVKRDLCTLYRASIQFIRAWECSSNDPDDSEYQANTINEKNEVLKLTAHSRHLIDKIIDLIPKSDLRFLQATWLMEAEALGPVLEILTNLTNLTIPKSKLELEPPDYYYYADVGKRRARAVVIARSTITLIKLTRTLLKRASTAETNKMPFSLDAKLNSKRLEQLRLGPTSIAQLLGVFVRALEESALDENPRPNTVNSYENVIRIAFNEFTKDLDSFLHDLDRFSIPLTPSISNSQSETEFIAWTRVLEDMWRKAIHLHLDVILPEITNRQSIEHQQ</sequence>
<evidence type="ECO:0000313" key="1">
    <source>
        <dbReference type="EMBL" id="OAV99041.1"/>
    </source>
</evidence>
<proteinExistence type="predicted"/>
<dbReference type="EnsemblFungi" id="PTTG_25438-t43_1">
    <property type="protein sequence ID" value="PTTG_25438-t43_1-p1"/>
    <property type="gene ID" value="PTTG_25438"/>
</dbReference>
<organism evidence="1">
    <name type="scientific">Puccinia triticina (isolate 1-1 / race 1 (BBBD))</name>
    <name type="common">Brown leaf rust fungus</name>
    <dbReference type="NCBI Taxonomy" id="630390"/>
    <lineage>
        <taxon>Eukaryota</taxon>
        <taxon>Fungi</taxon>
        <taxon>Dikarya</taxon>
        <taxon>Basidiomycota</taxon>
        <taxon>Pucciniomycotina</taxon>
        <taxon>Pucciniomycetes</taxon>
        <taxon>Pucciniales</taxon>
        <taxon>Pucciniaceae</taxon>
        <taxon>Puccinia</taxon>
    </lineage>
</organism>
<dbReference type="Proteomes" id="UP000005240">
    <property type="component" value="Unassembled WGS sequence"/>
</dbReference>
<reference evidence="1" key="2">
    <citation type="submission" date="2016-05" db="EMBL/GenBank/DDBJ databases">
        <title>Comparative analysis highlights variable genome content of wheat rusts and divergence of the mating loci.</title>
        <authorList>
            <person name="Cuomo C.A."/>
            <person name="Bakkeren G."/>
            <person name="Szabo L."/>
            <person name="Khalil H."/>
            <person name="Joly D."/>
            <person name="Goldberg J."/>
            <person name="Young S."/>
            <person name="Zeng Q."/>
            <person name="Fellers J."/>
        </authorList>
    </citation>
    <scope>NUCLEOTIDE SEQUENCE [LARGE SCALE GENOMIC DNA]</scope>
    <source>
        <strain evidence="1">1-1 BBBD Race 1</strain>
    </source>
</reference>
<reference evidence="1" key="1">
    <citation type="submission" date="2009-11" db="EMBL/GenBank/DDBJ databases">
        <authorList>
            <consortium name="The Broad Institute Genome Sequencing Platform"/>
            <person name="Ward D."/>
            <person name="Feldgarden M."/>
            <person name="Earl A."/>
            <person name="Young S.K."/>
            <person name="Zeng Q."/>
            <person name="Koehrsen M."/>
            <person name="Alvarado L."/>
            <person name="Berlin A."/>
            <person name="Bochicchio J."/>
            <person name="Borenstein D."/>
            <person name="Chapman S.B."/>
            <person name="Chen Z."/>
            <person name="Engels R."/>
            <person name="Freedman E."/>
            <person name="Gellesch M."/>
            <person name="Goldberg J."/>
            <person name="Griggs A."/>
            <person name="Gujja S."/>
            <person name="Heilman E."/>
            <person name="Heiman D."/>
            <person name="Hepburn T."/>
            <person name="Howarth C."/>
            <person name="Jen D."/>
            <person name="Larson L."/>
            <person name="Lewis B."/>
            <person name="Mehta T."/>
            <person name="Park D."/>
            <person name="Pearson M."/>
            <person name="Roberts A."/>
            <person name="Saif S."/>
            <person name="Shea T."/>
            <person name="Shenoy N."/>
            <person name="Sisk P."/>
            <person name="Stolte C."/>
            <person name="Sykes S."/>
            <person name="Thomson T."/>
            <person name="Walk T."/>
            <person name="White J."/>
            <person name="Yandava C."/>
            <person name="Izard J."/>
            <person name="Baranova O.V."/>
            <person name="Blanton J.M."/>
            <person name="Tanner A.C."/>
            <person name="Dewhirst F.E."/>
            <person name="Haas B."/>
            <person name="Nusbaum C."/>
            <person name="Birren B."/>
        </authorList>
    </citation>
    <scope>NUCLEOTIDE SEQUENCE [LARGE SCALE GENOMIC DNA]</scope>
    <source>
        <strain evidence="1">1-1 BBBD Race 1</strain>
    </source>
</reference>
<protein>
    <submittedName>
        <fullName evidence="1 2">Uncharacterized protein</fullName>
    </submittedName>
</protein>
<accession>A0A180H2M8</accession>
<dbReference type="EMBL" id="ADAS02000004">
    <property type="protein sequence ID" value="OAV99041.1"/>
    <property type="molecule type" value="Genomic_DNA"/>
</dbReference>
<evidence type="ECO:0000313" key="2">
    <source>
        <dbReference type="EnsemblFungi" id="PTTG_25438-t43_1-p1"/>
    </source>
</evidence>
<keyword evidence="3" id="KW-1185">Reference proteome</keyword>
<reference evidence="2" key="4">
    <citation type="submission" date="2025-05" db="UniProtKB">
        <authorList>
            <consortium name="EnsemblFungi"/>
        </authorList>
    </citation>
    <scope>IDENTIFICATION</scope>
    <source>
        <strain evidence="2">isolate 1-1 / race 1 (BBBD)</strain>
    </source>
</reference>
<evidence type="ECO:0000313" key="3">
    <source>
        <dbReference type="Proteomes" id="UP000005240"/>
    </source>
</evidence>
<reference evidence="2 3" key="3">
    <citation type="journal article" date="2017" name="G3 (Bethesda)">
        <title>Comparative analysis highlights variable genome content of wheat rusts and divergence of the mating loci.</title>
        <authorList>
            <person name="Cuomo C.A."/>
            <person name="Bakkeren G."/>
            <person name="Khalil H.B."/>
            <person name="Panwar V."/>
            <person name="Joly D."/>
            <person name="Linning R."/>
            <person name="Sakthikumar S."/>
            <person name="Song X."/>
            <person name="Adiconis X."/>
            <person name="Fan L."/>
            <person name="Goldberg J.M."/>
            <person name="Levin J.Z."/>
            <person name="Young S."/>
            <person name="Zeng Q."/>
            <person name="Anikster Y."/>
            <person name="Bruce M."/>
            <person name="Wang M."/>
            <person name="Yin C."/>
            <person name="McCallum B."/>
            <person name="Szabo L.J."/>
            <person name="Hulbert S."/>
            <person name="Chen X."/>
            <person name="Fellers J.P."/>
        </authorList>
    </citation>
    <scope>NUCLEOTIDE SEQUENCE</scope>
    <source>
        <strain evidence="2">isolate 1-1 / race 1 (BBBD)</strain>
        <strain evidence="3">Isolate 1-1 / race 1 (BBBD)</strain>
    </source>
</reference>
<name>A0A180H2M8_PUCT1</name>
<gene>
    <name evidence="1" type="ORF">PTTG_25438</name>
</gene>